<dbReference type="AlphaFoldDB" id="A0A062XWX8"/>
<gene>
    <name evidence="4" type="ORF">EG19_08390</name>
</gene>
<keyword evidence="1" id="KW-0677">Repeat</keyword>
<dbReference type="Pfam" id="PF14559">
    <property type="entry name" value="TPR_19"/>
    <property type="match status" value="1"/>
</dbReference>
<name>A0A062XWX8_9BACT</name>
<reference evidence="4 5" key="1">
    <citation type="submission" date="2014-04" db="EMBL/GenBank/DDBJ databases">
        <title>The Genome Sequence of Thermoanaerobaculum aquaticum MP-01, The First Cultivated Group 23 Acidobacterium.</title>
        <authorList>
            <person name="Stamps B.W."/>
            <person name="Losey N.A."/>
            <person name="Lawson P.A."/>
            <person name="Stevenson B.S."/>
        </authorList>
    </citation>
    <scope>NUCLEOTIDE SEQUENCE [LARGE SCALE GENOMIC DNA]</scope>
    <source>
        <strain evidence="4 5">MP-01</strain>
    </source>
</reference>
<dbReference type="InterPro" id="IPR013105">
    <property type="entry name" value="TPR_2"/>
</dbReference>
<dbReference type="InterPro" id="IPR019734">
    <property type="entry name" value="TPR_rpt"/>
</dbReference>
<dbReference type="SUPFAM" id="SSF48452">
    <property type="entry name" value="TPR-like"/>
    <property type="match status" value="1"/>
</dbReference>
<evidence type="ECO:0000313" key="5">
    <source>
        <dbReference type="Proteomes" id="UP000027284"/>
    </source>
</evidence>
<comment type="caution">
    <text evidence="4">The sequence shown here is derived from an EMBL/GenBank/DDBJ whole genome shotgun (WGS) entry which is preliminary data.</text>
</comment>
<sequence>MLLVVVLVLLAGGCSKLRARQLVREANEHYKAGRYEDAIKLYQQAEAIEPQEVRIKKFIAYAYMALYQPGSRHPKDVAAADNAIAYFKRYLQVRPDDQKVAQSLVTMYMNSDRLAEAIAYFKQYSTDHPNDVQAVQSIAMLYAKQGDFDATFNWQKRYISMLEKASFRDPKERKDKLAEAYYTLGVTCWEKSYSSSPELLPLSRRLEILNTGLSCLEKAMQFRDNYADAMAYVNLIYRQYAKYETDPVKQAAYTAKANEWLAKAVSARQAQEKQQREEQAKKNLLEAM</sequence>
<dbReference type="STRING" id="1312852.EG19_08390"/>
<dbReference type="SMART" id="SM00028">
    <property type="entry name" value="TPR"/>
    <property type="match status" value="1"/>
</dbReference>
<dbReference type="EMBL" id="JMFG01000036">
    <property type="protein sequence ID" value="KDA53005.1"/>
    <property type="molecule type" value="Genomic_DNA"/>
</dbReference>
<dbReference type="Gene3D" id="1.25.40.10">
    <property type="entry name" value="Tetratricopeptide repeat domain"/>
    <property type="match status" value="2"/>
</dbReference>
<dbReference type="Pfam" id="PF07719">
    <property type="entry name" value="TPR_2"/>
    <property type="match status" value="1"/>
</dbReference>
<dbReference type="OrthoDB" id="111238at2"/>
<protein>
    <submittedName>
        <fullName evidence="4">Uncharacterized protein</fullName>
    </submittedName>
</protein>
<evidence type="ECO:0000256" key="1">
    <source>
        <dbReference type="ARBA" id="ARBA00022737"/>
    </source>
</evidence>
<dbReference type="InterPro" id="IPR011990">
    <property type="entry name" value="TPR-like_helical_dom_sf"/>
</dbReference>
<evidence type="ECO:0000256" key="3">
    <source>
        <dbReference type="PROSITE-ProRule" id="PRU00339"/>
    </source>
</evidence>
<evidence type="ECO:0000256" key="2">
    <source>
        <dbReference type="ARBA" id="ARBA00022803"/>
    </source>
</evidence>
<feature type="repeat" description="TPR" evidence="3">
    <location>
        <begin position="19"/>
        <end position="52"/>
    </location>
</feature>
<organism evidence="4 5">
    <name type="scientific">Thermoanaerobaculum aquaticum</name>
    <dbReference type="NCBI Taxonomy" id="1312852"/>
    <lineage>
        <taxon>Bacteria</taxon>
        <taxon>Pseudomonadati</taxon>
        <taxon>Acidobacteriota</taxon>
        <taxon>Thermoanaerobaculia</taxon>
        <taxon>Thermoanaerobaculales</taxon>
        <taxon>Thermoanaerobaculaceae</taxon>
        <taxon>Thermoanaerobaculum</taxon>
    </lineage>
</organism>
<keyword evidence="2 3" id="KW-0802">TPR repeat</keyword>
<dbReference type="RefSeq" id="WP_038050386.1">
    <property type="nucleotide sequence ID" value="NZ_JMFG01000036.1"/>
</dbReference>
<proteinExistence type="predicted"/>
<dbReference type="Proteomes" id="UP000027284">
    <property type="component" value="Unassembled WGS sequence"/>
</dbReference>
<dbReference type="PROSITE" id="PS50005">
    <property type="entry name" value="TPR"/>
    <property type="match status" value="1"/>
</dbReference>
<evidence type="ECO:0000313" key="4">
    <source>
        <dbReference type="EMBL" id="KDA53005.1"/>
    </source>
</evidence>
<keyword evidence="5" id="KW-1185">Reference proteome</keyword>
<accession>A0A062XWX8</accession>